<dbReference type="CDD" id="cd17535">
    <property type="entry name" value="REC_NarL-like"/>
    <property type="match status" value="1"/>
</dbReference>
<dbReference type="Pfam" id="PF00196">
    <property type="entry name" value="GerE"/>
    <property type="match status" value="1"/>
</dbReference>
<dbReference type="Pfam" id="PF00072">
    <property type="entry name" value="Response_reg"/>
    <property type="match status" value="1"/>
</dbReference>
<dbReference type="Proteomes" id="UP001576784">
    <property type="component" value="Unassembled WGS sequence"/>
</dbReference>
<dbReference type="InterPro" id="IPR051015">
    <property type="entry name" value="EvgA-like"/>
</dbReference>
<evidence type="ECO:0000256" key="1">
    <source>
        <dbReference type="ARBA" id="ARBA00022553"/>
    </source>
</evidence>
<dbReference type="InterPro" id="IPR011006">
    <property type="entry name" value="CheY-like_superfamily"/>
</dbReference>
<feature type="domain" description="HTH luxR-type" evidence="4">
    <location>
        <begin position="143"/>
        <end position="208"/>
    </location>
</feature>
<feature type="modified residue" description="4-aspartylphosphate" evidence="3">
    <location>
        <position position="62"/>
    </location>
</feature>
<dbReference type="InterPro" id="IPR016032">
    <property type="entry name" value="Sig_transdc_resp-reg_C-effctor"/>
</dbReference>
<dbReference type="InterPro" id="IPR058245">
    <property type="entry name" value="NreC/VraR/RcsB-like_REC"/>
</dbReference>
<evidence type="ECO:0000313" key="6">
    <source>
        <dbReference type="EMBL" id="MFB2895135.1"/>
    </source>
</evidence>
<dbReference type="EMBL" id="JBHFNR010000145">
    <property type="protein sequence ID" value="MFB2895135.1"/>
    <property type="molecule type" value="Genomic_DNA"/>
</dbReference>
<dbReference type="InterPro" id="IPR001789">
    <property type="entry name" value="Sig_transdc_resp-reg_receiver"/>
</dbReference>
<protein>
    <submittedName>
        <fullName evidence="6">Response regulator</fullName>
    </submittedName>
</protein>
<evidence type="ECO:0000259" key="5">
    <source>
        <dbReference type="PROSITE" id="PS50110"/>
    </source>
</evidence>
<comment type="caution">
    <text evidence="6">The sequence shown here is derived from an EMBL/GenBank/DDBJ whole genome shotgun (WGS) entry which is preliminary data.</text>
</comment>
<keyword evidence="7" id="KW-1185">Reference proteome</keyword>
<proteinExistence type="predicted"/>
<keyword evidence="2" id="KW-0238">DNA-binding</keyword>
<dbReference type="PANTHER" id="PTHR45566:SF2">
    <property type="entry name" value="NARL SUBFAMILY"/>
    <property type="match status" value="1"/>
</dbReference>
<evidence type="ECO:0000259" key="4">
    <source>
        <dbReference type="PROSITE" id="PS50043"/>
    </source>
</evidence>
<evidence type="ECO:0000313" key="7">
    <source>
        <dbReference type="Proteomes" id="UP001576784"/>
    </source>
</evidence>
<organism evidence="6 7">
    <name type="scientific">Floridaenema flaviceps BLCC-F50</name>
    <dbReference type="NCBI Taxonomy" id="3153642"/>
    <lineage>
        <taxon>Bacteria</taxon>
        <taxon>Bacillati</taxon>
        <taxon>Cyanobacteriota</taxon>
        <taxon>Cyanophyceae</taxon>
        <taxon>Oscillatoriophycideae</taxon>
        <taxon>Aerosakkonematales</taxon>
        <taxon>Aerosakkonemataceae</taxon>
        <taxon>Floridanema</taxon>
        <taxon>Floridanema flaviceps</taxon>
    </lineage>
</organism>
<dbReference type="SUPFAM" id="SSF52172">
    <property type="entry name" value="CheY-like"/>
    <property type="match status" value="1"/>
</dbReference>
<dbReference type="SMART" id="SM00421">
    <property type="entry name" value="HTH_LUXR"/>
    <property type="match status" value="1"/>
</dbReference>
<evidence type="ECO:0000256" key="2">
    <source>
        <dbReference type="ARBA" id="ARBA00023125"/>
    </source>
</evidence>
<accession>A0ABV4XTT0</accession>
<dbReference type="SUPFAM" id="SSF46894">
    <property type="entry name" value="C-terminal effector domain of the bipartite response regulators"/>
    <property type="match status" value="1"/>
</dbReference>
<dbReference type="SMART" id="SM00448">
    <property type="entry name" value="REC"/>
    <property type="match status" value="1"/>
</dbReference>
<reference evidence="6 7" key="1">
    <citation type="submission" date="2024-09" db="EMBL/GenBank/DDBJ databases">
        <title>Floridaenema gen nov. (Aerosakkonemataceae, Aerosakkonematales ord. nov., Cyanobacteria) from benthic tropical and subtropical fresh waters, with the description of four new species.</title>
        <authorList>
            <person name="Moretto J.A."/>
            <person name="Berthold D.E."/>
            <person name="Lefler F.W."/>
            <person name="Huang I.-S."/>
            <person name="Laughinghouse H. IV."/>
        </authorList>
    </citation>
    <scope>NUCLEOTIDE SEQUENCE [LARGE SCALE GENOMIC DNA]</scope>
    <source>
        <strain evidence="6 7">BLCC-F50</strain>
    </source>
</reference>
<dbReference type="PROSITE" id="PS50110">
    <property type="entry name" value="RESPONSE_REGULATORY"/>
    <property type="match status" value="1"/>
</dbReference>
<dbReference type="PANTHER" id="PTHR45566">
    <property type="entry name" value="HTH-TYPE TRANSCRIPTIONAL REGULATOR YHJB-RELATED"/>
    <property type="match status" value="1"/>
</dbReference>
<name>A0ABV4XTT0_9CYAN</name>
<feature type="domain" description="Response regulatory" evidence="5">
    <location>
        <begin position="9"/>
        <end position="127"/>
    </location>
</feature>
<dbReference type="Gene3D" id="3.40.50.2300">
    <property type="match status" value="1"/>
</dbReference>
<sequence>MSNQNSPIRILIADDHPVVRSGLAAMLEIDPEANLHVVGQAKNGCEMVELFAQLQPDIGLIDLRMPEISGVEAIVQIRSQFPEARLIVLTTYDGDEDIYRALQAGAKAYLLKDTPREELLLCIQTVHSGRSFIPPYIGMKLAERMGSLVLSKREHEVLELISVGMSNLEIGTTLQITEGTVKSHINNILSKLNVSDRTQAVMLALKRGLISLP</sequence>
<dbReference type="InterPro" id="IPR000792">
    <property type="entry name" value="Tscrpt_reg_LuxR_C"/>
</dbReference>
<keyword evidence="1 3" id="KW-0597">Phosphoprotein</keyword>
<gene>
    <name evidence="6" type="ORF">ACE1CI_19685</name>
</gene>
<evidence type="ECO:0000256" key="3">
    <source>
        <dbReference type="PROSITE-ProRule" id="PRU00169"/>
    </source>
</evidence>
<dbReference type="PROSITE" id="PS50043">
    <property type="entry name" value="HTH_LUXR_2"/>
    <property type="match status" value="1"/>
</dbReference>
<dbReference type="PROSITE" id="PS00622">
    <property type="entry name" value="HTH_LUXR_1"/>
    <property type="match status" value="1"/>
</dbReference>
<dbReference type="CDD" id="cd06170">
    <property type="entry name" value="LuxR_C_like"/>
    <property type="match status" value="1"/>
</dbReference>
<dbReference type="RefSeq" id="WP_413264771.1">
    <property type="nucleotide sequence ID" value="NZ_JBHFNR010000145.1"/>
</dbReference>
<dbReference type="PRINTS" id="PR00038">
    <property type="entry name" value="HTHLUXR"/>
</dbReference>